<comment type="caution">
    <text evidence="2">The sequence shown here is derived from an EMBL/GenBank/DDBJ whole genome shotgun (WGS) entry which is preliminary data.</text>
</comment>
<dbReference type="Proteomes" id="UP001378592">
    <property type="component" value="Unassembled WGS sequence"/>
</dbReference>
<name>A0AAN9Z0I0_9ORTH</name>
<organism evidence="2 3">
    <name type="scientific">Gryllus longicercus</name>
    <dbReference type="NCBI Taxonomy" id="2509291"/>
    <lineage>
        <taxon>Eukaryota</taxon>
        <taxon>Metazoa</taxon>
        <taxon>Ecdysozoa</taxon>
        <taxon>Arthropoda</taxon>
        <taxon>Hexapoda</taxon>
        <taxon>Insecta</taxon>
        <taxon>Pterygota</taxon>
        <taxon>Neoptera</taxon>
        <taxon>Polyneoptera</taxon>
        <taxon>Orthoptera</taxon>
        <taxon>Ensifera</taxon>
        <taxon>Gryllidea</taxon>
        <taxon>Grylloidea</taxon>
        <taxon>Gryllidae</taxon>
        <taxon>Gryllinae</taxon>
        <taxon>Gryllus</taxon>
    </lineage>
</organism>
<dbReference type="SUPFAM" id="SSF47565">
    <property type="entry name" value="Insect pheromone/odorant-binding proteins"/>
    <property type="match status" value="1"/>
</dbReference>
<dbReference type="AlphaFoldDB" id="A0AAN9Z0I0"/>
<dbReference type="GO" id="GO:0005549">
    <property type="term" value="F:odorant binding"/>
    <property type="evidence" value="ECO:0007669"/>
    <property type="project" value="InterPro"/>
</dbReference>
<evidence type="ECO:0000313" key="3">
    <source>
        <dbReference type="Proteomes" id="UP001378592"/>
    </source>
</evidence>
<feature type="chain" id="PRO_5042952139" description="Odorant binding protein" evidence="1">
    <location>
        <begin position="22"/>
        <end position="174"/>
    </location>
</feature>
<feature type="signal peptide" evidence="1">
    <location>
        <begin position="1"/>
        <end position="21"/>
    </location>
</feature>
<keyword evidence="3" id="KW-1185">Reference proteome</keyword>
<evidence type="ECO:0008006" key="4">
    <source>
        <dbReference type="Google" id="ProtNLM"/>
    </source>
</evidence>
<proteinExistence type="predicted"/>
<dbReference type="EMBL" id="JAZDUA010000504">
    <property type="protein sequence ID" value="KAK7791736.1"/>
    <property type="molecule type" value="Genomic_DNA"/>
</dbReference>
<gene>
    <name evidence="2" type="ORF">R5R35_000136</name>
</gene>
<evidence type="ECO:0000313" key="2">
    <source>
        <dbReference type="EMBL" id="KAK7791736.1"/>
    </source>
</evidence>
<dbReference type="Gene3D" id="1.10.238.20">
    <property type="entry name" value="Pheromone/general odorant binding protein domain"/>
    <property type="match status" value="1"/>
</dbReference>
<evidence type="ECO:0000256" key="1">
    <source>
        <dbReference type="SAM" id="SignalP"/>
    </source>
</evidence>
<keyword evidence="1" id="KW-0732">Signal</keyword>
<protein>
    <recommendedName>
        <fullName evidence="4">Odorant binding protein</fullName>
    </recommendedName>
</protein>
<accession>A0AAN9Z0I0</accession>
<reference evidence="2 3" key="1">
    <citation type="submission" date="2024-03" db="EMBL/GenBank/DDBJ databases">
        <title>The genome assembly and annotation of the cricket Gryllus longicercus Weissman &amp; Gray.</title>
        <authorList>
            <person name="Szrajer S."/>
            <person name="Gray D."/>
            <person name="Ylla G."/>
        </authorList>
    </citation>
    <scope>NUCLEOTIDE SEQUENCE [LARGE SCALE GENOMIC DNA]</scope>
    <source>
        <strain evidence="2">DAG 2021-001</strain>
        <tissue evidence="2">Whole body minus gut</tissue>
    </source>
</reference>
<dbReference type="InterPro" id="IPR036728">
    <property type="entry name" value="PBP_GOBP_sf"/>
</dbReference>
<sequence length="174" mass="19221">MASCRNYTTVVLAALVCVVTAFPSGGEEPKFKCDDECKKEMQKIKDIVAECAKESGCGEEEFKKCKECGDDVPEKVQFFYACAAEKVGILDANRMINMDGLNTIEQKLDESCAKAPASDDEDPRKSFCDNKEVIKNAVRGCVEEGQKEQKEGDKGVAGTMAIRKCMCNYKKKKN</sequence>